<name>A0ABV3R7T4_9HYPH</name>
<gene>
    <name evidence="1" type="ORF">ABUE31_22720</name>
</gene>
<dbReference type="EMBL" id="JBFOCI010000033">
    <property type="protein sequence ID" value="MEW9808803.1"/>
    <property type="molecule type" value="Genomic_DNA"/>
</dbReference>
<feature type="non-terminal residue" evidence="1">
    <location>
        <position position="104"/>
    </location>
</feature>
<comment type="caution">
    <text evidence="1">The sequence shown here is derived from an EMBL/GenBank/DDBJ whole genome shotgun (WGS) entry which is preliminary data.</text>
</comment>
<accession>A0ABV3R7T4</accession>
<evidence type="ECO:0000313" key="1">
    <source>
        <dbReference type="EMBL" id="MEW9808803.1"/>
    </source>
</evidence>
<organism evidence="1 2">
    <name type="scientific">Mesorhizobium marinum</name>
    <dbReference type="NCBI Taxonomy" id="3228790"/>
    <lineage>
        <taxon>Bacteria</taxon>
        <taxon>Pseudomonadati</taxon>
        <taxon>Pseudomonadota</taxon>
        <taxon>Alphaproteobacteria</taxon>
        <taxon>Hyphomicrobiales</taxon>
        <taxon>Phyllobacteriaceae</taxon>
        <taxon>Mesorhizobium</taxon>
    </lineage>
</organism>
<proteinExistence type="predicted"/>
<dbReference type="RefSeq" id="WP_367726043.1">
    <property type="nucleotide sequence ID" value="NZ_JBFOCI010000033.1"/>
</dbReference>
<reference evidence="1 2" key="1">
    <citation type="submission" date="2024-06" db="EMBL/GenBank/DDBJ databases">
        <authorList>
            <person name="Tuo L."/>
        </authorList>
    </citation>
    <scope>NUCLEOTIDE SEQUENCE [LARGE SCALE GENOMIC DNA]</scope>
    <source>
        <strain evidence="1 2">ZMM04-5</strain>
    </source>
</reference>
<evidence type="ECO:0000313" key="2">
    <source>
        <dbReference type="Proteomes" id="UP001556196"/>
    </source>
</evidence>
<protein>
    <submittedName>
        <fullName evidence="1">Uncharacterized protein</fullName>
    </submittedName>
</protein>
<dbReference type="Proteomes" id="UP001556196">
    <property type="component" value="Unassembled WGS sequence"/>
</dbReference>
<sequence>MLDFSGTAYDALAIEPIKAGKINLNLSPALASLPNCLFEDLCLNPAPGDVFGLAEETMKTGHELGLATAQHAVSLTNAALVSKQQPALPYLLPEQIPTDDPSIR</sequence>
<keyword evidence="2" id="KW-1185">Reference proteome</keyword>